<evidence type="ECO:0000313" key="1">
    <source>
        <dbReference type="EMBL" id="JAH75498.1"/>
    </source>
</evidence>
<dbReference type="AlphaFoldDB" id="A0A0E9VE59"/>
<proteinExistence type="predicted"/>
<dbReference type="EMBL" id="GBXM01033079">
    <property type="protein sequence ID" value="JAH75498.1"/>
    <property type="molecule type" value="Transcribed_RNA"/>
</dbReference>
<name>A0A0E9VE59_ANGAN</name>
<reference evidence="1" key="1">
    <citation type="submission" date="2014-11" db="EMBL/GenBank/DDBJ databases">
        <authorList>
            <person name="Amaro Gonzalez C."/>
        </authorList>
    </citation>
    <scope>NUCLEOTIDE SEQUENCE</scope>
</reference>
<sequence length="26" mass="2976">MSNAEHCNSHPDFCHCKIKTGDFIQI</sequence>
<reference evidence="1" key="2">
    <citation type="journal article" date="2015" name="Fish Shellfish Immunol.">
        <title>Early steps in the European eel (Anguilla anguilla)-Vibrio vulnificus interaction in the gills: Role of the RtxA13 toxin.</title>
        <authorList>
            <person name="Callol A."/>
            <person name="Pajuelo D."/>
            <person name="Ebbesson L."/>
            <person name="Teles M."/>
            <person name="MacKenzie S."/>
            <person name="Amaro C."/>
        </authorList>
    </citation>
    <scope>NUCLEOTIDE SEQUENCE</scope>
</reference>
<protein>
    <submittedName>
        <fullName evidence="1">Uncharacterized protein</fullName>
    </submittedName>
</protein>
<accession>A0A0E9VE59</accession>
<organism evidence="1">
    <name type="scientific">Anguilla anguilla</name>
    <name type="common">European freshwater eel</name>
    <name type="synonym">Muraena anguilla</name>
    <dbReference type="NCBI Taxonomy" id="7936"/>
    <lineage>
        <taxon>Eukaryota</taxon>
        <taxon>Metazoa</taxon>
        <taxon>Chordata</taxon>
        <taxon>Craniata</taxon>
        <taxon>Vertebrata</taxon>
        <taxon>Euteleostomi</taxon>
        <taxon>Actinopterygii</taxon>
        <taxon>Neopterygii</taxon>
        <taxon>Teleostei</taxon>
        <taxon>Anguilliformes</taxon>
        <taxon>Anguillidae</taxon>
        <taxon>Anguilla</taxon>
    </lineage>
</organism>